<dbReference type="Pfam" id="PF00583">
    <property type="entry name" value="Acetyltransf_1"/>
    <property type="match status" value="1"/>
</dbReference>
<name>A0A1F7X5S8_9BACT</name>
<dbReference type="Gene3D" id="3.40.630.30">
    <property type="match status" value="1"/>
</dbReference>
<dbReference type="Proteomes" id="UP000176778">
    <property type="component" value="Unassembled WGS sequence"/>
</dbReference>
<feature type="domain" description="N-acetyltransferase" evidence="1">
    <location>
        <begin position="36"/>
        <end position="174"/>
    </location>
</feature>
<dbReference type="CDD" id="cd04301">
    <property type="entry name" value="NAT_SF"/>
    <property type="match status" value="1"/>
</dbReference>
<accession>A0A1F7X5S8</accession>
<comment type="caution">
    <text evidence="2">The sequence shown here is derived from an EMBL/GenBank/DDBJ whole genome shotgun (WGS) entry which is preliminary data.</text>
</comment>
<dbReference type="STRING" id="1802479.A2Y68_01175"/>
<dbReference type="AlphaFoldDB" id="A0A1F7X5S8"/>
<proteinExistence type="predicted"/>
<dbReference type="SUPFAM" id="SSF55729">
    <property type="entry name" value="Acyl-CoA N-acyltransferases (Nat)"/>
    <property type="match status" value="1"/>
</dbReference>
<dbReference type="PROSITE" id="PS51186">
    <property type="entry name" value="GNAT"/>
    <property type="match status" value="1"/>
</dbReference>
<dbReference type="GO" id="GO:0016747">
    <property type="term" value="F:acyltransferase activity, transferring groups other than amino-acyl groups"/>
    <property type="evidence" value="ECO:0007669"/>
    <property type="project" value="InterPro"/>
</dbReference>
<evidence type="ECO:0000259" key="1">
    <source>
        <dbReference type="PROSITE" id="PS51186"/>
    </source>
</evidence>
<sequence length="174" mass="20176">MAKGYYWYVTRDEIREIAAIVGGDKTYSHFVHRINKEFELSDEERNSQVYVLFQEDDKGARIGFCVIGHSPAKMGVWEKTFKDEGWVDGDFSMQDPCFELMYMYVKPEARTEGTGSLLFSRAMDFAKERKVKGVYAYVSDRNNSALNFYKKMDANILQDFSEDGLSAAFLEWKL</sequence>
<dbReference type="EMBL" id="MGFR01000001">
    <property type="protein sequence ID" value="OGM10049.1"/>
    <property type="molecule type" value="Genomic_DNA"/>
</dbReference>
<dbReference type="InterPro" id="IPR016181">
    <property type="entry name" value="Acyl_CoA_acyltransferase"/>
</dbReference>
<protein>
    <recommendedName>
        <fullName evidence="1">N-acetyltransferase domain-containing protein</fullName>
    </recommendedName>
</protein>
<organism evidence="2 3">
    <name type="scientific">Candidatus Woesebacteria bacterium RBG_13_46_13</name>
    <dbReference type="NCBI Taxonomy" id="1802479"/>
    <lineage>
        <taxon>Bacteria</taxon>
        <taxon>Candidatus Woeseibacteriota</taxon>
    </lineage>
</organism>
<evidence type="ECO:0000313" key="2">
    <source>
        <dbReference type="EMBL" id="OGM10049.1"/>
    </source>
</evidence>
<reference evidence="2 3" key="1">
    <citation type="journal article" date="2016" name="Nat. Commun.">
        <title>Thousands of microbial genomes shed light on interconnected biogeochemical processes in an aquifer system.</title>
        <authorList>
            <person name="Anantharaman K."/>
            <person name="Brown C.T."/>
            <person name="Hug L.A."/>
            <person name="Sharon I."/>
            <person name="Castelle C.J."/>
            <person name="Probst A.J."/>
            <person name="Thomas B.C."/>
            <person name="Singh A."/>
            <person name="Wilkins M.J."/>
            <person name="Karaoz U."/>
            <person name="Brodie E.L."/>
            <person name="Williams K.H."/>
            <person name="Hubbard S.S."/>
            <person name="Banfield J.F."/>
        </authorList>
    </citation>
    <scope>NUCLEOTIDE SEQUENCE [LARGE SCALE GENOMIC DNA]</scope>
</reference>
<dbReference type="InterPro" id="IPR000182">
    <property type="entry name" value="GNAT_dom"/>
</dbReference>
<evidence type="ECO:0000313" key="3">
    <source>
        <dbReference type="Proteomes" id="UP000176778"/>
    </source>
</evidence>
<gene>
    <name evidence="2" type="ORF">A2Y68_01175</name>
</gene>